<dbReference type="AlphaFoldDB" id="A0A974QNH3"/>
<keyword evidence="3" id="KW-0378">Hydrolase</keyword>
<dbReference type="InterPro" id="IPR027417">
    <property type="entry name" value="P-loop_NTPase"/>
</dbReference>
<protein>
    <submittedName>
        <fullName evidence="3">Type III restriction endonuclease subunit R</fullName>
    </submittedName>
</protein>
<dbReference type="Proteomes" id="UP000241540">
    <property type="component" value="Unassembled WGS sequence"/>
</dbReference>
<name>A0A974QNH3_STAHO</name>
<dbReference type="GO" id="GO:0004519">
    <property type="term" value="F:endonuclease activity"/>
    <property type="evidence" value="ECO:0007669"/>
    <property type="project" value="UniProtKB-KW"/>
</dbReference>
<dbReference type="GO" id="GO:0005524">
    <property type="term" value="F:ATP binding"/>
    <property type="evidence" value="ECO:0007669"/>
    <property type="project" value="InterPro"/>
</dbReference>
<gene>
    <name evidence="3" type="ORF">BUZ51_04295</name>
</gene>
<evidence type="ECO:0000259" key="2">
    <source>
        <dbReference type="Pfam" id="PF04851"/>
    </source>
</evidence>
<organism evidence="3 4">
    <name type="scientific">Staphylococcus hominis</name>
    <dbReference type="NCBI Taxonomy" id="1290"/>
    <lineage>
        <taxon>Bacteria</taxon>
        <taxon>Bacillati</taxon>
        <taxon>Bacillota</taxon>
        <taxon>Bacilli</taxon>
        <taxon>Bacillales</taxon>
        <taxon>Staphylococcaceae</taxon>
        <taxon>Staphylococcus</taxon>
    </lineage>
</organism>
<dbReference type="Gene3D" id="3.40.50.300">
    <property type="entry name" value="P-loop containing nucleotide triphosphate hydrolases"/>
    <property type="match status" value="2"/>
</dbReference>
<dbReference type="PANTHER" id="PTHR47396:SF1">
    <property type="entry name" value="ATP-DEPENDENT HELICASE IRC3-RELATED"/>
    <property type="match status" value="1"/>
</dbReference>
<accession>A0A974QNH3</accession>
<dbReference type="GO" id="GO:0005829">
    <property type="term" value="C:cytosol"/>
    <property type="evidence" value="ECO:0007669"/>
    <property type="project" value="TreeGrafter"/>
</dbReference>
<dbReference type="GO" id="GO:0003677">
    <property type="term" value="F:DNA binding"/>
    <property type="evidence" value="ECO:0007669"/>
    <property type="project" value="InterPro"/>
</dbReference>
<dbReference type="SUPFAM" id="SSF52540">
    <property type="entry name" value="P-loop containing nucleoside triphosphate hydrolases"/>
    <property type="match status" value="1"/>
</dbReference>
<feature type="domain" description="Helicase/UvrB N-terminal" evidence="2">
    <location>
        <begin position="53"/>
        <end position="232"/>
    </location>
</feature>
<feature type="region of interest" description="Disordered" evidence="1">
    <location>
        <begin position="497"/>
        <end position="541"/>
    </location>
</feature>
<dbReference type="RefSeq" id="WP_158260964.1">
    <property type="nucleotide sequence ID" value="NZ_PZHX01000007.1"/>
</dbReference>
<feature type="non-terminal residue" evidence="3">
    <location>
        <position position="587"/>
    </location>
</feature>
<sequence length="587" mass="68115">MSEVNFNKKKYDKNYIEKVLSLREPQRKSLDILSEIIEKVDLSKKTNLIEKEKQVKQIISNYEASERNFLSLTFALATGVGKTRLMGAIITYLYTQKNMKNFFVVAPNTTIYNKLKQDLGNPSSEKYVFKGLGCFDEFPQLITDDDYKNTQMKFFESELKIYVYNIDKFNNENSKMREENEFIGDSFINYLKKLNDLILIMDESHHFRAKKGSQALEDLEPILGIELTATPEIIKNNKSQRFKNIVYNYPLGESIKDGYTRTPYAITRKDMNFNNFGDWETDKLMIDDGISCHEHSKNQLSTFAFNNNLNVIKPFTMIVCKDTNHAKKVYNYIVSKNFKNGDYRNKCLLIHSNLSKSKKESMTKTLLEVEKYDNPIEIVIHVDMLKEGWDVNNLYTIIPLRTAASKILREQMVGRGLRLPYGKRVNEKTVDSVMLTAHDKFDEILEEAKKGDSIFQKNNFLDIGNLENTKYKKQEVNKDFSSEKLNKVENEISNKKDFSSENLNKHSIDNKSIDSENLNKHSIDNKSIDSENKFNTDDSSLKGNRTNLNFLDAGTYDDSVEEINNYIPIPQIKSKNKGKVSYRKPKF</sequence>
<evidence type="ECO:0000256" key="1">
    <source>
        <dbReference type="SAM" id="MobiDB-lite"/>
    </source>
</evidence>
<dbReference type="InterPro" id="IPR006935">
    <property type="entry name" value="Helicase/UvrB_N"/>
</dbReference>
<evidence type="ECO:0000313" key="4">
    <source>
        <dbReference type="Proteomes" id="UP000241540"/>
    </source>
</evidence>
<keyword evidence="3" id="KW-0255">Endonuclease</keyword>
<feature type="compositionally biased region" description="Basic and acidic residues" evidence="1">
    <location>
        <begin position="497"/>
        <end position="540"/>
    </location>
</feature>
<dbReference type="EMBL" id="PZHX01000007">
    <property type="protein sequence ID" value="PTK31161.1"/>
    <property type="molecule type" value="Genomic_DNA"/>
</dbReference>
<comment type="caution">
    <text evidence="3">The sequence shown here is derived from an EMBL/GenBank/DDBJ whole genome shotgun (WGS) entry which is preliminary data.</text>
</comment>
<dbReference type="Pfam" id="PF04851">
    <property type="entry name" value="ResIII"/>
    <property type="match status" value="1"/>
</dbReference>
<dbReference type="PANTHER" id="PTHR47396">
    <property type="entry name" value="TYPE I RESTRICTION ENZYME ECOKI R PROTEIN"/>
    <property type="match status" value="1"/>
</dbReference>
<dbReference type="GO" id="GO:0016787">
    <property type="term" value="F:hydrolase activity"/>
    <property type="evidence" value="ECO:0007669"/>
    <property type="project" value="InterPro"/>
</dbReference>
<keyword evidence="3" id="KW-0540">Nuclease</keyword>
<proteinExistence type="predicted"/>
<reference evidence="3 4" key="1">
    <citation type="journal article" date="2016" name="Front. Microbiol.">
        <title>Comprehensive Phylogenetic Analysis of Bovine Non-aureus Staphylococci Species Based on Whole-Genome Sequencing.</title>
        <authorList>
            <person name="Naushad S."/>
            <person name="Barkema H.W."/>
            <person name="Luby C."/>
            <person name="Condas L.A."/>
            <person name="Nobrega D.B."/>
            <person name="Carson D.A."/>
            <person name="De Buck J."/>
        </authorList>
    </citation>
    <scope>NUCLEOTIDE SEQUENCE [LARGE SCALE GENOMIC DNA]</scope>
    <source>
        <strain evidence="3 4">SNUC 5336</strain>
    </source>
</reference>
<dbReference type="InterPro" id="IPR050742">
    <property type="entry name" value="Helicase_Restrict-Modif_Enz"/>
</dbReference>
<evidence type="ECO:0000313" key="3">
    <source>
        <dbReference type="EMBL" id="PTK31161.1"/>
    </source>
</evidence>